<dbReference type="KEGG" id="aps:CFPG_P1-27"/>
<proteinExistence type="predicted"/>
<dbReference type="RefSeq" id="WP_012573014.1">
    <property type="nucleotide sequence ID" value="NC_011564.1"/>
</dbReference>
<organism evidence="1 2">
    <name type="scientific">Azobacteroides pseudotrichonymphae genomovar. CFP2</name>
    <dbReference type="NCBI Taxonomy" id="511995"/>
    <lineage>
        <taxon>Bacteria</taxon>
        <taxon>Pseudomonadati</taxon>
        <taxon>Bacteroidota</taxon>
        <taxon>Bacteroidia</taxon>
        <taxon>Bacteroidales</taxon>
        <taxon>Candidatus Azobacteroides</taxon>
    </lineage>
</organism>
<dbReference type="EMBL" id="AP010657">
    <property type="protein sequence ID" value="BAG84048.1"/>
    <property type="molecule type" value="Genomic_DNA"/>
</dbReference>
<reference evidence="2" key="1">
    <citation type="journal article" date="2008" name="Science">
        <title>Genome of an endosymbiont coupling N2 fixation to cellulolysis within RT protist cells in termite gut.</title>
        <authorList>
            <person name="Hongoh Y."/>
            <person name="Sharma V.K."/>
            <person name="Prakash T."/>
            <person name="Noda S."/>
            <person name="Toh H."/>
            <person name="Taylor T.D."/>
            <person name="Kudo T."/>
            <person name="Sakaki Y."/>
            <person name="Toyoda A."/>
            <person name="Hattori M."/>
            <person name="Ohkuma M."/>
        </authorList>
    </citation>
    <scope>NUCLEOTIDE SEQUENCE [LARGE SCALE GENOMIC DNA]</scope>
    <source>
        <plasmid evidence="2">pCFPG1</plasmid>
    </source>
</reference>
<sequence>MKKIILTIMLSCSVIFAGVVLYNGYLPHKEDIHLRCHIMEHLDNLAGSPVWIKDDYGNEYTAINYGELKKGDNYLLAPELGRIYRKGDGDAHGVQDSWTVYITHFDQHLDHNMA</sequence>
<dbReference type="HOGENOM" id="CLU_2115958_0_0_10"/>
<dbReference type="AlphaFoldDB" id="B6YS76"/>
<keyword evidence="2" id="KW-1185">Reference proteome</keyword>
<name>B6YS76_AZOPC</name>
<protein>
    <submittedName>
        <fullName evidence="1">Uncharacterized protein</fullName>
    </submittedName>
</protein>
<keyword evidence="1" id="KW-0614">Plasmid</keyword>
<accession>B6YS76</accession>
<gene>
    <name evidence="1" type="ordered locus">CFPG_P1-27</name>
</gene>
<dbReference type="Proteomes" id="UP000000723">
    <property type="component" value="Plasmid pCFPG1"/>
</dbReference>
<geneLocation type="plasmid" evidence="1 2">
    <name>pCFPG1</name>
</geneLocation>
<evidence type="ECO:0000313" key="1">
    <source>
        <dbReference type="EMBL" id="BAG84048.1"/>
    </source>
</evidence>
<evidence type="ECO:0000313" key="2">
    <source>
        <dbReference type="Proteomes" id="UP000000723"/>
    </source>
</evidence>